<dbReference type="EMBL" id="AUZX01000610">
    <property type="protein sequence ID" value="EQD80521.1"/>
    <property type="molecule type" value="Genomic_DNA"/>
</dbReference>
<dbReference type="PANTHER" id="PTHR43284">
    <property type="entry name" value="ASPARAGINE SYNTHETASE (GLUTAMINE-HYDROLYZING)"/>
    <property type="match status" value="1"/>
</dbReference>
<sequence>RKILTEFLAMRFVAGPETFYEGIEKLLPGRILTWTRETGLRCRRYWQLPTSLDTEPSSQPERARRVRQDLEEAIKYHLVSDVPVGLFLSGGIDSSAIGALMARRTQGPVHSFAVGFGDRQCDELRYARLAAGAIGSRHHEVTLTADAFFAALPRLVWHEDEPI</sequence>
<dbReference type="GO" id="GO:0004066">
    <property type="term" value="F:asparagine synthase (glutamine-hydrolyzing) activity"/>
    <property type="evidence" value="ECO:0007669"/>
    <property type="project" value="InterPro"/>
</dbReference>
<organism evidence="2">
    <name type="scientific">mine drainage metagenome</name>
    <dbReference type="NCBI Taxonomy" id="410659"/>
    <lineage>
        <taxon>unclassified sequences</taxon>
        <taxon>metagenomes</taxon>
        <taxon>ecological metagenomes</taxon>
    </lineage>
</organism>
<reference evidence="2" key="2">
    <citation type="journal article" date="2014" name="ISME J.">
        <title>Microbial stratification in low pH oxic and suboxic macroscopic growths along an acid mine drainage.</title>
        <authorList>
            <person name="Mendez-Garcia C."/>
            <person name="Mesa V."/>
            <person name="Sprenger R.R."/>
            <person name="Richter M."/>
            <person name="Diez M.S."/>
            <person name="Solano J."/>
            <person name="Bargiela R."/>
            <person name="Golyshina O.V."/>
            <person name="Manteca A."/>
            <person name="Ramos J.L."/>
            <person name="Gallego J.R."/>
            <person name="Llorente I."/>
            <person name="Martins Dos Santos V.A."/>
            <person name="Jensen O.N."/>
            <person name="Pelaez A.I."/>
            <person name="Sanchez J."/>
            <person name="Ferrer M."/>
        </authorList>
    </citation>
    <scope>NUCLEOTIDE SEQUENCE</scope>
</reference>
<feature type="non-terminal residue" evidence="2">
    <location>
        <position position="163"/>
    </location>
</feature>
<name>T1C4W5_9ZZZZ</name>
<dbReference type="Gene3D" id="3.40.50.620">
    <property type="entry name" value="HUPs"/>
    <property type="match status" value="1"/>
</dbReference>
<proteinExistence type="predicted"/>
<feature type="domain" description="Asparagine synthetase" evidence="1">
    <location>
        <begin position="66"/>
        <end position="162"/>
    </location>
</feature>
<dbReference type="InterPro" id="IPR001962">
    <property type="entry name" value="Asn_synthase"/>
</dbReference>
<dbReference type="InterPro" id="IPR014729">
    <property type="entry name" value="Rossmann-like_a/b/a_fold"/>
</dbReference>
<dbReference type="InterPro" id="IPR051786">
    <property type="entry name" value="ASN_synthetase/amidase"/>
</dbReference>
<accession>T1C4W5</accession>
<dbReference type="GO" id="GO:0006529">
    <property type="term" value="P:asparagine biosynthetic process"/>
    <property type="evidence" value="ECO:0007669"/>
    <property type="project" value="InterPro"/>
</dbReference>
<gene>
    <name evidence="2" type="ORF">B1A_00807</name>
</gene>
<dbReference type="Pfam" id="PF00733">
    <property type="entry name" value="Asn_synthase"/>
    <property type="match status" value="1"/>
</dbReference>
<feature type="non-terminal residue" evidence="2">
    <location>
        <position position="1"/>
    </location>
</feature>
<dbReference type="AlphaFoldDB" id="T1C4W5"/>
<evidence type="ECO:0000259" key="1">
    <source>
        <dbReference type="Pfam" id="PF00733"/>
    </source>
</evidence>
<dbReference type="CDD" id="cd01991">
    <property type="entry name" value="Asn_synthase_B_C"/>
    <property type="match status" value="1"/>
</dbReference>
<dbReference type="SUPFAM" id="SSF52402">
    <property type="entry name" value="Adenine nucleotide alpha hydrolases-like"/>
    <property type="match status" value="1"/>
</dbReference>
<protein>
    <submittedName>
        <fullName evidence="2">Asparagine synthase (Glutamine-hydrolyzing)</fullName>
    </submittedName>
</protein>
<evidence type="ECO:0000313" key="2">
    <source>
        <dbReference type="EMBL" id="EQD80521.1"/>
    </source>
</evidence>
<comment type="caution">
    <text evidence="2">The sequence shown here is derived from an EMBL/GenBank/DDBJ whole genome shotgun (WGS) entry which is preliminary data.</text>
</comment>
<dbReference type="GO" id="GO:0005829">
    <property type="term" value="C:cytosol"/>
    <property type="evidence" value="ECO:0007669"/>
    <property type="project" value="TreeGrafter"/>
</dbReference>
<reference evidence="2" key="1">
    <citation type="submission" date="2013-08" db="EMBL/GenBank/DDBJ databases">
        <authorList>
            <person name="Mendez C."/>
            <person name="Richter M."/>
            <person name="Ferrer M."/>
            <person name="Sanchez J."/>
        </authorList>
    </citation>
    <scope>NUCLEOTIDE SEQUENCE</scope>
</reference>
<dbReference type="PANTHER" id="PTHR43284:SF1">
    <property type="entry name" value="ASPARAGINE SYNTHETASE"/>
    <property type="match status" value="1"/>
</dbReference>